<dbReference type="GO" id="GO:0051301">
    <property type="term" value="P:cell division"/>
    <property type="evidence" value="ECO:0007669"/>
    <property type="project" value="UniProtKB-KW"/>
</dbReference>
<reference evidence="3 5" key="2">
    <citation type="submission" date="2021-10" db="EMBL/GenBank/DDBJ databases">
        <title>Collection of gut derived symbiotic bacterial strains cultured from healthy donors.</title>
        <authorList>
            <person name="Lin H."/>
            <person name="Littmann E."/>
            <person name="Claire K."/>
            <person name="Pamer E."/>
        </authorList>
    </citation>
    <scope>NUCLEOTIDE SEQUENCE [LARGE SCALE GENOMIC DNA]</scope>
    <source>
        <strain evidence="3 5">MSK.17.68</strain>
    </source>
</reference>
<evidence type="ECO:0000313" key="4">
    <source>
        <dbReference type="EMBL" id="VYT73873.1"/>
    </source>
</evidence>
<proteinExistence type="predicted"/>
<evidence type="ECO:0000313" key="5">
    <source>
        <dbReference type="Proteomes" id="UP001299409"/>
    </source>
</evidence>
<dbReference type="RefSeq" id="WP_007287893.1">
    <property type="nucleotide sequence ID" value="NZ_BAABXU010000001.1"/>
</dbReference>
<dbReference type="Proteomes" id="UP001299409">
    <property type="component" value="Unassembled WGS sequence"/>
</dbReference>
<name>A0A6N2Z5M1_9FIRM</name>
<protein>
    <submittedName>
        <fullName evidence="4">Cell division protein FtsL</fullName>
    </submittedName>
</protein>
<organism evidence="4">
    <name type="scientific">Intestinibacter bartlettii</name>
    <dbReference type="NCBI Taxonomy" id="261299"/>
    <lineage>
        <taxon>Bacteria</taxon>
        <taxon>Bacillati</taxon>
        <taxon>Bacillota</taxon>
        <taxon>Clostridia</taxon>
        <taxon>Peptostreptococcales</taxon>
        <taxon>Peptostreptococcaceae</taxon>
        <taxon>Intestinibacter</taxon>
    </lineage>
</organism>
<dbReference type="EMBL" id="CACRUE010000009">
    <property type="protein sequence ID" value="VYT73873.1"/>
    <property type="molecule type" value="Genomic_DNA"/>
</dbReference>
<dbReference type="AlphaFoldDB" id="A0A6N2Z5M1"/>
<keyword evidence="4" id="KW-0131">Cell cycle</keyword>
<keyword evidence="5" id="KW-1185">Reference proteome</keyword>
<dbReference type="GeneID" id="89565627"/>
<gene>
    <name evidence="4" type="primary">ftsL_1</name>
    <name evidence="4" type="ORF">IBLFYP30_01049</name>
    <name evidence="3" type="ORF">LIP50_10205</name>
</gene>
<sequence>MHNENEKVKSFKAYKRKKKNKNKRGIFKRKTGVLVIILIAAIGVGNLCIYQVSSKLKYQIYYLEKDLKKQKNKLETLQVEKLGKENTNTLEEDAIEKLNMIYPTDSQKIYISVDD</sequence>
<keyword evidence="1" id="KW-0175">Coiled coil</keyword>
<feature type="region of interest" description="Disordered" evidence="2">
    <location>
        <begin position="1"/>
        <end position="22"/>
    </location>
</feature>
<reference evidence="4" key="1">
    <citation type="submission" date="2019-11" db="EMBL/GenBank/DDBJ databases">
        <authorList>
            <person name="Feng L."/>
        </authorList>
    </citation>
    <scope>NUCLEOTIDE SEQUENCE</scope>
    <source>
        <strain evidence="4">IbartlettiiLFYP30</strain>
    </source>
</reference>
<evidence type="ECO:0000256" key="1">
    <source>
        <dbReference type="SAM" id="Coils"/>
    </source>
</evidence>
<feature type="compositionally biased region" description="Basic residues" evidence="2">
    <location>
        <begin position="10"/>
        <end position="22"/>
    </location>
</feature>
<feature type="coiled-coil region" evidence="1">
    <location>
        <begin position="60"/>
        <end position="87"/>
    </location>
</feature>
<evidence type="ECO:0000256" key="2">
    <source>
        <dbReference type="SAM" id="MobiDB-lite"/>
    </source>
</evidence>
<accession>A0A6N2Z5M1</accession>
<dbReference type="EMBL" id="JAJBMB010000009">
    <property type="protein sequence ID" value="MCB5446575.1"/>
    <property type="molecule type" value="Genomic_DNA"/>
</dbReference>
<keyword evidence="4" id="KW-0132">Cell division</keyword>
<evidence type="ECO:0000313" key="3">
    <source>
        <dbReference type="EMBL" id="MCB5446575.1"/>
    </source>
</evidence>